<proteinExistence type="predicted"/>
<dbReference type="PANTHER" id="PTHR43685">
    <property type="entry name" value="GLYCOSYLTRANSFERASE"/>
    <property type="match status" value="1"/>
</dbReference>
<evidence type="ECO:0000259" key="1">
    <source>
        <dbReference type="Pfam" id="PF00535"/>
    </source>
</evidence>
<gene>
    <name evidence="2" type="ORF">JEU11_01280</name>
</gene>
<dbReference type="Proteomes" id="UP000649232">
    <property type="component" value="Unassembled WGS sequence"/>
</dbReference>
<name>A0ABS0W8H9_9ALTE</name>
<dbReference type="EMBL" id="JAEILT010000001">
    <property type="protein sequence ID" value="MBJ2135076.1"/>
    <property type="molecule type" value="Genomic_DNA"/>
</dbReference>
<dbReference type="RefSeq" id="WP_198823371.1">
    <property type="nucleotide sequence ID" value="NZ_JAEILT010000001.1"/>
</dbReference>
<protein>
    <submittedName>
        <fullName evidence="2">Glycosyltransferase</fullName>
    </submittedName>
</protein>
<dbReference type="PANTHER" id="PTHR43685:SF2">
    <property type="entry name" value="GLYCOSYLTRANSFERASE 2-LIKE DOMAIN-CONTAINING PROTEIN"/>
    <property type="match status" value="1"/>
</dbReference>
<evidence type="ECO:0000313" key="2">
    <source>
        <dbReference type="EMBL" id="MBJ2135076.1"/>
    </source>
</evidence>
<evidence type="ECO:0000313" key="3">
    <source>
        <dbReference type="Proteomes" id="UP000649232"/>
    </source>
</evidence>
<sequence>MTSTKVSICLAYYNRSEYVQDCIESLLKQNYPNFEVVVVNDGSTDPDTAVMLDAFEDPRLKVVHQKNTGFVTAISNAIAVSTGEYIAIMGAGDVCHPMRIKMQAATLDSDEKIGLVGCLYENVIFGGADDGRREKRVYSDKDISAKEFLSGPNPLGHGEAMYRRSVYEQAGGYRTFFKFSQDLDLWLRMVDYCNVKVLQEFLYERRMFTADGVSTDPKKLFLQKYLAQFARQSYFDRKELGYDYVERYGIHAGFFKKPSEALTRYTHWYCTKALKQKDYASAKYFFNLAKYEVKSLRFYLVSVLMLMSKYKLGQTLLSVILKFKR</sequence>
<dbReference type="InterPro" id="IPR001173">
    <property type="entry name" value="Glyco_trans_2-like"/>
</dbReference>
<dbReference type="SUPFAM" id="SSF53448">
    <property type="entry name" value="Nucleotide-diphospho-sugar transferases"/>
    <property type="match status" value="1"/>
</dbReference>
<dbReference type="Pfam" id="PF00535">
    <property type="entry name" value="Glycos_transf_2"/>
    <property type="match status" value="1"/>
</dbReference>
<dbReference type="InterPro" id="IPR029044">
    <property type="entry name" value="Nucleotide-diphossugar_trans"/>
</dbReference>
<comment type="caution">
    <text evidence="2">The sequence shown here is derived from an EMBL/GenBank/DDBJ whole genome shotgun (WGS) entry which is preliminary data.</text>
</comment>
<organism evidence="2 3">
    <name type="scientific">Paraglaciecola chathamensis</name>
    <dbReference type="NCBI Taxonomy" id="368405"/>
    <lineage>
        <taxon>Bacteria</taxon>
        <taxon>Pseudomonadati</taxon>
        <taxon>Pseudomonadota</taxon>
        <taxon>Gammaproteobacteria</taxon>
        <taxon>Alteromonadales</taxon>
        <taxon>Alteromonadaceae</taxon>
        <taxon>Paraglaciecola</taxon>
    </lineage>
</organism>
<reference evidence="2 3" key="1">
    <citation type="submission" date="2020-12" db="EMBL/GenBank/DDBJ databases">
        <title>Draft genome sequences of nine environmental bacterial isolates colonizing plastic.</title>
        <authorList>
            <person name="Borre I."/>
            <person name="Sonnenschein E.C."/>
        </authorList>
    </citation>
    <scope>NUCLEOTIDE SEQUENCE [LARGE SCALE GENOMIC DNA]</scope>
    <source>
        <strain evidence="2 3">IB30</strain>
    </source>
</reference>
<dbReference type="Gene3D" id="3.90.550.10">
    <property type="entry name" value="Spore Coat Polysaccharide Biosynthesis Protein SpsA, Chain A"/>
    <property type="match status" value="1"/>
</dbReference>
<dbReference type="InterPro" id="IPR050834">
    <property type="entry name" value="Glycosyltransf_2"/>
</dbReference>
<feature type="domain" description="Glycosyltransferase 2-like" evidence="1">
    <location>
        <begin position="7"/>
        <end position="168"/>
    </location>
</feature>
<accession>A0ABS0W8H9</accession>